<evidence type="ECO:0000256" key="1">
    <source>
        <dbReference type="SAM" id="MobiDB-lite"/>
    </source>
</evidence>
<proteinExistence type="predicted"/>
<name>A0A512BZK5_9HYPH</name>
<feature type="region of interest" description="Disordered" evidence="1">
    <location>
        <begin position="1"/>
        <end position="35"/>
    </location>
</feature>
<dbReference type="AlphaFoldDB" id="A0A512BZK5"/>
<reference evidence="2 3" key="1">
    <citation type="submission" date="2019-07" db="EMBL/GenBank/DDBJ databases">
        <title>Whole genome shotgun sequence of Microvirga aerophila NBRC 106136.</title>
        <authorList>
            <person name="Hosoyama A."/>
            <person name="Uohara A."/>
            <person name="Ohji S."/>
            <person name="Ichikawa N."/>
        </authorList>
    </citation>
    <scope>NUCLEOTIDE SEQUENCE [LARGE SCALE GENOMIC DNA]</scope>
    <source>
        <strain evidence="2 3">NBRC 106136</strain>
    </source>
</reference>
<comment type="caution">
    <text evidence="2">The sequence shown here is derived from an EMBL/GenBank/DDBJ whole genome shotgun (WGS) entry which is preliminary data.</text>
</comment>
<keyword evidence="3" id="KW-1185">Reference proteome</keyword>
<organism evidence="2 3">
    <name type="scientific">Microvirga aerophila</name>
    <dbReference type="NCBI Taxonomy" id="670291"/>
    <lineage>
        <taxon>Bacteria</taxon>
        <taxon>Pseudomonadati</taxon>
        <taxon>Pseudomonadota</taxon>
        <taxon>Alphaproteobacteria</taxon>
        <taxon>Hyphomicrobiales</taxon>
        <taxon>Methylobacteriaceae</taxon>
        <taxon>Microvirga</taxon>
    </lineage>
</organism>
<evidence type="ECO:0000313" key="3">
    <source>
        <dbReference type="Proteomes" id="UP000321085"/>
    </source>
</evidence>
<gene>
    <name evidence="2" type="ORF">MAE02_50790</name>
</gene>
<dbReference type="Proteomes" id="UP000321085">
    <property type="component" value="Unassembled WGS sequence"/>
</dbReference>
<accession>A0A512BZK5</accession>
<evidence type="ECO:0000313" key="2">
    <source>
        <dbReference type="EMBL" id="GEO17383.1"/>
    </source>
</evidence>
<dbReference type="EMBL" id="BJYU01000102">
    <property type="protein sequence ID" value="GEO17383.1"/>
    <property type="molecule type" value="Genomic_DNA"/>
</dbReference>
<sequence length="70" mass="7891">MGYRQPWGPQRPEKQFSLNPADHGKGHQDEAKTAIEHKAILTRREPSQSLGWNQVKRILVAVCGDNTAQI</sequence>
<feature type="compositionally biased region" description="Basic and acidic residues" evidence="1">
    <location>
        <begin position="22"/>
        <end position="35"/>
    </location>
</feature>
<protein>
    <submittedName>
        <fullName evidence="2">Uncharacterized protein</fullName>
    </submittedName>
</protein>